<keyword evidence="1" id="KW-0472">Membrane</keyword>
<protein>
    <submittedName>
        <fullName evidence="2">Colicin-A</fullName>
    </submittedName>
</protein>
<gene>
    <name evidence="2" type="ORF">CO704_20350</name>
</gene>
<keyword evidence="1" id="KW-0812">Transmembrane</keyword>
<evidence type="ECO:0000313" key="2">
    <source>
        <dbReference type="EMBL" id="ATF94277.1"/>
    </source>
</evidence>
<dbReference type="GO" id="GO:0015643">
    <property type="term" value="F:toxic substance binding"/>
    <property type="evidence" value="ECO:0007669"/>
    <property type="project" value="InterPro"/>
</dbReference>
<name>A0A291E2L0_9ENTR</name>
<keyword evidence="1" id="KW-1133">Transmembrane helix</keyword>
<organism evidence="2 3">
    <name type="scientific">Cedecea neteri</name>
    <dbReference type="NCBI Taxonomy" id="158822"/>
    <lineage>
        <taxon>Bacteria</taxon>
        <taxon>Pseudomonadati</taxon>
        <taxon>Pseudomonadota</taxon>
        <taxon>Gammaproteobacteria</taxon>
        <taxon>Enterobacterales</taxon>
        <taxon>Enterobacteriaceae</taxon>
        <taxon>Cedecea</taxon>
    </lineage>
</organism>
<dbReference type="EMBL" id="CP023525">
    <property type="protein sequence ID" value="ATF94277.1"/>
    <property type="molecule type" value="Genomic_DNA"/>
</dbReference>
<proteinExistence type="predicted"/>
<dbReference type="GO" id="GO:0030153">
    <property type="term" value="P:bacteriocin immunity"/>
    <property type="evidence" value="ECO:0007669"/>
    <property type="project" value="InterPro"/>
</dbReference>
<accession>A0A291E2L0</accession>
<evidence type="ECO:0000313" key="3">
    <source>
        <dbReference type="Proteomes" id="UP000217979"/>
    </source>
</evidence>
<dbReference type="AlphaFoldDB" id="A0A291E2L0"/>
<feature type="transmembrane region" description="Helical" evidence="1">
    <location>
        <begin position="143"/>
        <end position="170"/>
    </location>
</feature>
<reference evidence="2 3" key="1">
    <citation type="submission" date="2017-09" db="EMBL/GenBank/DDBJ databases">
        <title>FDA dAtabase for Regulatory Grade micrObial Sequences (FDA-ARGOS): Supporting development and validation of Infectious Disease Dx tests.</title>
        <authorList>
            <person name="Minogue T."/>
            <person name="Wolcott M."/>
            <person name="Wasieloski L."/>
            <person name="Aguilar W."/>
            <person name="Moore D."/>
            <person name="Tallon L."/>
            <person name="Sadzewicz L."/>
            <person name="Ott S."/>
            <person name="Zhao X."/>
            <person name="Nagaraj S."/>
            <person name="Vavikolanu K."/>
            <person name="Aluvathingal J."/>
            <person name="Nadendla S."/>
            <person name="Sichtig H."/>
        </authorList>
    </citation>
    <scope>NUCLEOTIDE SEQUENCE [LARGE SCALE GENOMIC DNA]</scope>
    <source>
        <strain evidence="2 3">FDAARGOS_392</strain>
    </source>
</reference>
<dbReference type="Proteomes" id="UP000217979">
    <property type="component" value="Chromosome"/>
</dbReference>
<sequence length="176" mass="20072">MENHMKINNNNAIANKILYWFLFLGLLPLGFIFIIYSQNPDSPLLYHFAEMAGSFPAFISSSNPVMSKVMDLYCKTSPLLAALLFTTLIKYKRDIKVSNKRNTIKSALGSMLLSVVILYVILFDNFELTTMGRPIRNMASSDFSLLIIYVCLYFLIFMLTYALLLAPLIIRKAMTK</sequence>
<dbReference type="Pfam" id="PF03857">
    <property type="entry name" value="Colicin_im"/>
    <property type="match status" value="1"/>
</dbReference>
<feature type="transmembrane region" description="Helical" evidence="1">
    <location>
        <begin position="72"/>
        <end position="91"/>
    </location>
</feature>
<feature type="transmembrane region" description="Helical" evidence="1">
    <location>
        <begin position="17"/>
        <end position="36"/>
    </location>
</feature>
<feature type="transmembrane region" description="Helical" evidence="1">
    <location>
        <begin position="103"/>
        <end position="123"/>
    </location>
</feature>
<evidence type="ECO:0000256" key="1">
    <source>
        <dbReference type="SAM" id="Phobius"/>
    </source>
</evidence>
<dbReference type="InterPro" id="IPR005557">
    <property type="entry name" value="Colicin_im"/>
</dbReference>